<reference evidence="1 2" key="2">
    <citation type="journal article" date="2012" name="J. Biosci. Bioeng.">
        <title>Complete genome sequence and characterization of the N-acylhomoserine lactone-degrading gene of the potato leaf-associated Solibacillus silvestris.</title>
        <authorList>
            <person name="Morohoshi T."/>
            <person name="Tominaga Y."/>
            <person name="Someya N."/>
            <person name="Ikeda T."/>
        </authorList>
    </citation>
    <scope>NUCLEOTIDE SEQUENCE [LARGE SCALE GENOMIC DNA]</scope>
    <source>
        <strain evidence="1 2">StLB046</strain>
    </source>
</reference>
<dbReference type="HOGENOM" id="CLU_3296637_0_0_9"/>
<gene>
    <name evidence="1" type="ordered locus">SSIL_1601</name>
</gene>
<accession>F2F7T1</accession>
<protein>
    <submittedName>
        <fullName evidence="1">Uncharacterized protein</fullName>
    </submittedName>
</protein>
<dbReference type="KEGG" id="siv:SSIL_1601"/>
<organism evidence="1 2">
    <name type="scientific">Solibacillus silvestris (strain StLB046)</name>
    <name type="common">Bacillus silvestris</name>
    <dbReference type="NCBI Taxonomy" id="1002809"/>
    <lineage>
        <taxon>Bacteria</taxon>
        <taxon>Bacillati</taxon>
        <taxon>Bacillota</taxon>
        <taxon>Bacilli</taxon>
        <taxon>Bacillales</taxon>
        <taxon>Caryophanaceae</taxon>
        <taxon>Solibacillus</taxon>
    </lineage>
</organism>
<keyword evidence="2" id="KW-1185">Reference proteome</keyword>
<reference evidence="2" key="1">
    <citation type="submission" date="2011-04" db="EMBL/GenBank/DDBJ databases">
        <title>Genome sequence of Solibacillus silvestris StLB046.</title>
        <authorList>
            <person name="Morohoshi T."/>
            <person name="Someya N."/>
            <person name="Ikeda T."/>
        </authorList>
    </citation>
    <scope>NUCLEOTIDE SEQUENCE [LARGE SCALE GENOMIC DNA]</scope>
    <source>
        <strain evidence="2">StLB046</strain>
    </source>
</reference>
<evidence type="ECO:0000313" key="2">
    <source>
        <dbReference type="Proteomes" id="UP000006691"/>
    </source>
</evidence>
<proteinExistence type="predicted"/>
<evidence type="ECO:0000313" key="1">
    <source>
        <dbReference type="EMBL" id="BAK16024.1"/>
    </source>
</evidence>
<dbReference type="EMBL" id="AP012157">
    <property type="protein sequence ID" value="BAK16024.1"/>
    <property type="molecule type" value="Genomic_DNA"/>
</dbReference>
<dbReference type="AlphaFoldDB" id="F2F7T1"/>
<dbReference type="STRING" id="1002809.SSIL_1601"/>
<sequence length="40" mass="4661">MNGYSLNGIQYYCDKTIKMFKKWSLRNGHTTIGIPGFEFT</sequence>
<name>F2F7T1_SOLSS</name>
<dbReference type="Proteomes" id="UP000006691">
    <property type="component" value="Chromosome"/>
</dbReference>